<reference evidence="15" key="1">
    <citation type="submission" date="2021-06" db="EMBL/GenBank/DDBJ databases">
        <authorList>
            <person name="Kallberg Y."/>
            <person name="Tangrot J."/>
            <person name="Rosling A."/>
        </authorList>
    </citation>
    <scope>NUCLEOTIDE SEQUENCE</scope>
    <source>
        <strain evidence="15">IA702</strain>
    </source>
</reference>
<evidence type="ECO:0000256" key="7">
    <source>
        <dbReference type="ARBA" id="ARBA00022857"/>
    </source>
</evidence>
<dbReference type="PROSITE" id="PS51384">
    <property type="entry name" value="FAD_FR"/>
    <property type="match status" value="1"/>
</dbReference>
<evidence type="ECO:0000259" key="13">
    <source>
        <dbReference type="PROSITE" id="PS50902"/>
    </source>
</evidence>
<dbReference type="Pfam" id="PF00175">
    <property type="entry name" value="NAD_binding_1"/>
    <property type="match status" value="1"/>
</dbReference>
<keyword evidence="16" id="KW-1185">Reference proteome</keyword>
<dbReference type="Gene3D" id="3.40.50.360">
    <property type="match status" value="1"/>
</dbReference>
<dbReference type="SUPFAM" id="SSF52343">
    <property type="entry name" value="Ferredoxin reductase-like, C-terminal NADP-linked domain"/>
    <property type="match status" value="1"/>
</dbReference>
<dbReference type="Proteomes" id="UP000789572">
    <property type="component" value="Unassembled WGS sequence"/>
</dbReference>
<dbReference type="FunFam" id="3.40.50.80:FF:000030">
    <property type="entry name" value="NADPH-dependent diflavin oxidoreductase 1"/>
    <property type="match status" value="1"/>
</dbReference>
<dbReference type="GO" id="GO:0005829">
    <property type="term" value="C:cytosol"/>
    <property type="evidence" value="ECO:0007669"/>
    <property type="project" value="UniProtKB-ARBA"/>
</dbReference>
<feature type="domain" description="Flavodoxin-like" evidence="13">
    <location>
        <begin position="14"/>
        <end position="158"/>
    </location>
</feature>
<evidence type="ECO:0000256" key="5">
    <source>
        <dbReference type="ARBA" id="ARBA00022643"/>
    </source>
</evidence>
<evidence type="ECO:0000256" key="3">
    <source>
        <dbReference type="ARBA" id="ARBA00022490"/>
    </source>
</evidence>
<dbReference type="GO" id="GO:0010181">
    <property type="term" value="F:FMN binding"/>
    <property type="evidence" value="ECO:0007669"/>
    <property type="project" value="UniProtKB-UniRule"/>
</dbReference>
<comment type="caution">
    <text evidence="15">The sequence shown here is derived from an EMBL/GenBank/DDBJ whole genome shotgun (WGS) entry which is preliminary data.</text>
</comment>
<feature type="domain" description="FAD-binding FR-type" evidence="14">
    <location>
        <begin position="196"/>
        <end position="433"/>
    </location>
</feature>
<dbReference type="SUPFAM" id="SSF63380">
    <property type="entry name" value="Riboflavin synthase domain-like"/>
    <property type="match status" value="1"/>
</dbReference>
<dbReference type="GO" id="GO:0016226">
    <property type="term" value="P:iron-sulfur cluster assembly"/>
    <property type="evidence" value="ECO:0007669"/>
    <property type="project" value="UniProtKB-UniRule"/>
</dbReference>
<comment type="caution">
    <text evidence="12">Lacks conserved residue(s) required for the propagation of feature annotation.</text>
</comment>
<dbReference type="FunFam" id="1.20.990.10:FF:000008">
    <property type="entry name" value="NADPH-dependent diflavin oxidoreductase 1"/>
    <property type="match status" value="1"/>
</dbReference>
<dbReference type="GO" id="GO:0050661">
    <property type="term" value="F:NADP binding"/>
    <property type="evidence" value="ECO:0007669"/>
    <property type="project" value="UniProtKB-UniRule"/>
</dbReference>
<evidence type="ECO:0000256" key="2">
    <source>
        <dbReference type="ARBA" id="ARBA00001974"/>
    </source>
</evidence>
<comment type="subcellular location">
    <subcellularLocation>
        <location evidence="12">Cytoplasm</location>
    </subcellularLocation>
    <subcellularLocation>
        <location evidence="12">Mitochondrion</location>
    </subcellularLocation>
    <text evidence="12">Relocalizes to mitochondria after H(2)O(2) exposure.</text>
</comment>
<dbReference type="GO" id="GO:0050660">
    <property type="term" value="F:flavin adenine dinucleotide binding"/>
    <property type="evidence" value="ECO:0007669"/>
    <property type="project" value="UniProtKB-UniRule"/>
</dbReference>
<feature type="binding site" evidence="12">
    <location>
        <begin position="508"/>
        <end position="512"/>
    </location>
    <ligand>
        <name>NADP(+)</name>
        <dbReference type="ChEBI" id="CHEBI:58349"/>
    </ligand>
</feature>
<evidence type="ECO:0000256" key="9">
    <source>
        <dbReference type="ARBA" id="ARBA00052174"/>
    </source>
</evidence>
<feature type="binding site" evidence="12">
    <location>
        <begin position="372"/>
        <end position="375"/>
    </location>
    <ligand>
        <name>FAD</name>
        <dbReference type="ChEBI" id="CHEBI:57692"/>
    </ligand>
</feature>
<dbReference type="Pfam" id="PF00258">
    <property type="entry name" value="Flavodoxin_1"/>
    <property type="match status" value="1"/>
</dbReference>
<comment type="function">
    <text evidence="10">NADPH-dependent reductase which is a central component of the cytosolic iron-sulfur (Fe-S) protein assembly (CIA) machinery. Transfers electrons from NADPH via its FAD and FMN prosthetic groups to the [2Fe-2S] cluster of CIAPIN1, another key component of the CIA machinery. In turn, this reduced cluster provides electrons for assembly of cytosolic iron-sulfur cluster proteins. It can also reduce the [2Fe-2S] cluster of CISD1 and activate this protein implicated in Fe/S cluster repair. In vitro can fully activate methionine synthase/MTR in the presence of soluble cytochrome b5/CYB5A.</text>
</comment>
<dbReference type="InterPro" id="IPR023173">
    <property type="entry name" value="NADPH_Cyt_P450_Rdtase_alpha"/>
</dbReference>
<dbReference type="InterPro" id="IPR001094">
    <property type="entry name" value="Flavdoxin-like"/>
</dbReference>
<dbReference type="HAMAP" id="MF_03178">
    <property type="entry name" value="NDOR1"/>
    <property type="match status" value="1"/>
</dbReference>
<dbReference type="EMBL" id="CAJVPJ010000100">
    <property type="protein sequence ID" value="CAG8477492.1"/>
    <property type="molecule type" value="Genomic_DNA"/>
</dbReference>
<dbReference type="Gene3D" id="2.40.30.10">
    <property type="entry name" value="Translation factors"/>
    <property type="match status" value="1"/>
</dbReference>
<proteinExistence type="inferred from homology"/>
<dbReference type="GO" id="GO:0005634">
    <property type="term" value="C:nucleus"/>
    <property type="evidence" value="ECO:0007669"/>
    <property type="project" value="UniProtKB-ARBA"/>
</dbReference>
<comment type="catalytic activity">
    <reaction evidence="9">
        <text>2 oxidized [2Fe-2S]-[protein] + NADPH = 2 reduced [2Fe-2S]-[protein] + NADP(+) + H(+)</text>
        <dbReference type="Rhea" id="RHEA:67716"/>
        <dbReference type="Rhea" id="RHEA-COMP:17327"/>
        <dbReference type="Rhea" id="RHEA-COMP:17328"/>
        <dbReference type="ChEBI" id="CHEBI:15378"/>
        <dbReference type="ChEBI" id="CHEBI:33737"/>
        <dbReference type="ChEBI" id="CHEBI:33738"/>
        <dbReference type="ChEBI" id="CHEBI:57783"/>
        <dbReference type="ChEBI" id="CHEBI:58349"/>
    </reaction>
    <physiologicalReaction direction="left-to-right" evidence="9">
        <dbReference type="Rhea" id="RHEA:67717"/>
    </physiologicalReaction>
</comment>
<comment type="similarity">
    <text evidence="12">In the C-terminal section; belongs to the flavoprotein pyridine nucleotide cytochrome reductase family.</text>
</comment>
<dbReference type="InterPro" id="IPR001709">
    <property type="entry name" value="Flavoprot_Pyr_Nucl_cyt_Rdtase"/>
</dbReference>
<dbReference type="Gene3D" id="1.20.990.10">
    <property type="entry name" value="NADPH-cytochrome p450 Reductase, Chain A, domain 3"/>
    <property type="match status" value="1"/>
</dbReference>
<feature type="binding site" evidence="12">
    <location>
        <begin position="406"/>
        <end position="409"/>
    </location>
    <ligand>
        <name>FAD</name>
        <dbReference type="ChEBI" id="CHEBI:57692"/>
    </ligand>
</feature>
<dbReference type="InterPro" id="IPR017938">
    <property type="entry name" value="Riboflavin_synthase-like_b-brl"/>
</dbReference>
<dbReference type="GO" id="GO:0016651">
    <property type="term" value="F:oxidoreductase activity, acting on NAD(P)H"/>
    <property type="evidence" value="ECO:0007669"/>
    <property type="project" value="UniProtKB-UniRule"/>
</dbReference>
<dbReference type="Pfam" id="PF00667">
    <property type="entry name" value="FAD_binding_1"/>
    <property type="match status" value="1"/>
</dbReference>
<feature type="binding site" evidence="12">
    <location>
        <position position="447"/>
    </location>
    <ligand>
        <name>NADP(+)</name>
        <dbReference type="ChEBI" id="CHEBI:58349"/>
    </ligand>
</feature>
<sequence length="584" mass="68217">MDDKSHNDSTDRQLLILYGSQTGCAQDSAERTAREARRRHFRVRIFAMDEYDRTKLINEPLVIFICSTTGQGDEPDNMKKFWKFLLRKNLPNDILNQMKFTVFGQGDSSYIRYNYPAKKLWKRLLQLGAESIYPRGDGDDQHFLGQDGAFDPWIQGLWDVLMKMYPLPAGVDIIPSEDLYPFFIDSGVPLSDESTEYEYTVRLASNQRITATDHFQDVRHLEFAIEEPFISYDPGDIMVVRPRNLKKDVDSFLEMMKWTDIADNPFVLVPNQEDYKIPKHWESRLTLRLLFEKYLDIFSTPRRSFFEFLSYFTTNEDQTEKLREFCSAEGQDDLYAYNQRVRRTIVEVLHDFSSATIPINYILDVFPMIQPRQFSISSASSMHSNVIHLTVAIVNYKTLLKSPRRGVCTKWMETLEIGSVIPFNVIKGTMRLPRDSGIPVILIGPGTGVSVMKAFIEDRIQVGATENYLFFGCRYHDKDYYYKNEWDTYVREGQLTVFVACSRDQDKKIYVQDLIKQNAALIWRLVHDQGGYVYLSGRSDKMPAAVIESFIEVFKKEGDMDDDQAKKYFNRMEKNRRFQQECWS</sequence>
<evidence type="ECO:0000256" key="11">
    <source>
        <dbReference type="ARBA" id="ARBA00063044"/>
    </source>
</evidence>
<evidence type="ECO:0000256" key="12">
    <source>
        <dbReference type="HAMAP-Rule" id="MF_03178"/>
    </source>
</evidence>
<keyword evidence="4 12" id="KW-0285">Flavoprotein</keyword>
<dbReference type="InterPro" id="IPR028879">
    <property type="entry name" value="NDOR1"/>
</dbReference>
<feature type="binding site" evidence="12">
    <location>
        <begin position="67"/>
        <end position="70"/>
    </location>
    <ligand>
        <name>FMN</name>
        <dbReference type="ChEBI" id="CHEBI:58210"/>
    </ligand>
</feature>
<protein>
    <recommendedName>
        <fullName evidence="12">NADPH-dependent diflavin oxidoreductase 1</fullName>
        <ecNumber evidence="12">1.18.1.-</ecNumber>
    </recommendedName>
    <alternativeName>
        <fullName evidence="12">NADPH-dependent FMN and FAD-containing oxidoreductase</fullName>
    </alternativeName>
</protein>
<name>A0A9N8ZAX3_9GLOM</name>
<keyword evidence="8 12" id="KW-0560">Oxidoreductase</keyword>
<evidence type="ECO:0000256" key="6">
    <source>
        <dbReference type="ARBA" id="ARBA00022827"/>
    </source>
</evidence>
<dbReference type="InterPro" id="IPR017927">
    <property type="entry name" value="FAD-bd_FR_type"/>
</dbReference>
<evidence type="ECO:0000256" key="4">
    <source>
        <dbReference type="ARBA" id="ARBA00022630"/>
    </source>
</evidence>
<dbReference type="PROSITE" id="PS50902">
    <property type="entry name" value="FLAVODOXIN_LIKE"/>
    <property type="match status" value="1"/>
</dbReference>
<feature type="binding site" evidence="12">
    <location>
        <position position="342"/>
    </location>
    <ligand>
        <name>FAD</name>
        <dbReference type="ChEBI" id="CHEBI:57692"/>
    </ligand>
</feature>
<dbReference type="EC" id="1.18.1.-" evidence="12"/>
<dbReference type="AlphaFoldDB" id="A0A9N8ZAX3"/>
<dbReference type="PRINTS" id="PR00371">
    <property type="entry name" value="FPNCR"/>
</dbReference>
<dbReference type="GO" id="GO:0160246">
    <property type="term" value="F:NADPH-iron-sulfur [2Fe-2S] protein oxidoreductase activity"/>
    <property type="evidence" value="ECO:0007669"/>
    <property type="project" value="InterPro"/>
</dbReference>
<dbReference type="InterPro" id="IPR029039">
    <property type="entry name" value="Flavoprotein-like_sf"/>
</dbReference>
<feature type="binding site" evidence="12">
    <location>
        <position position="583"/>
    </location>
    <ligand>
        <name>FAD</name>
        <dbReference type="ChEBI" id="CHEBI:57692"/>
    </ligand>
</feature>
<dbReference type="OrthoDB" id="1856718at2759"/>
<dbReference type="SUPFAM" id="SSF52218">
    <property type="entry name" value="Flavoproteins"/>
    <property type="match status" value="1"/>
</dbReference>
<comment type="subunit">
    <text evidence="11">Interacts with CIAPIN1; as part of the cytosolic iron-sulfur (Fe-S) protein assembly (CIA) machinery. Interacts with DCPS.</text>
</comment>
<organism evidence="15 16">
    <name type="scientific">Paraglomus occultum</name>
    <dbReference type="NCBI Taxonomy" id="144539"/>
    <lineage>
        <taxon>Eukaryota</taxon>
        <taxon>Fungi</taxon>
        <taxon>Fungi incertae sedis</taxon>
        <taxon>Mucoromycota</taxon>
        <taxon>Glomeromycotina</taxon>
        <taxon>Glomeromycetes</taxon>
        <taxon>Paraglomerales</taxon>
        <taxon>Paraglomeraceae</taxon>
        <taxon>Paraglomus</taxon>
    </lineage>
</organism>
<evidence type="ECO:0000259" key="14">
    <source>
        <dbReference type="PROSITE" id="PS51384"/>
    </source>
</evidence>
<evidence type="ECO:0000256" key="1">
    <source>
        <dbReference type="ARBA" id="ARBA00001917"/>
    </source>
</evidence>
<feature type="binding site" evidence="12">
    <location>
        <begin position="502"/>
        <end position="503"/>
    </location>
    <ligand>
        <name>NADP(+)</name>
        <dbReference type="ChEBI" id="CHEBI:58349"/>
    </ligand>
</feature>
<dbReference type="InterPro" id="IPR039261">
    <property type="entry name" value="FNR_nucleotide-bd"/>
</dbReference>
<comment type="similarity">
    <text evidence="12">In the N-terminal section; belongs to the flavodoxin family.</text>
</comment>
<feature type="binding site" evidence="12">
    <location>
        <position position="140"/>
    </location>
    <ligand>
        <name>FMN</name>
        <dbReference type="ChEBI" id="CHEBI:58210"/>
    </ligand>
</feature>
<keyword evidence="7 12" id="KW-0521">NADP</keyword>
<dbReference type="PANTHER" id="PTHR19384:SF10">
    <property type="entry name" value="NADPH-DEPENDENT DIFLAVIN OXIDOREDUCTASE 1"/>
    <property type="match status" value="1"/>
</dbReference>
<comment type="similarity">
    <text evidence="12">Belongs to the NADPH-dependent diflavin oxidoreductase NDOR1 family.</text>
</comment>
<keyword evidence="5 12" id="KW-0288">FMN</keyword>
<dbReference type="InterPro" id="IPR008254">
    <property type="entry name" value="Flavodoxin/NO_synth"/>
</dbReference>
<dbReference type="PANTHER" id="PTHR19384">
    <property type="entry name" value="NITRIC OXIDE SYNTHASE-RELATED"/>
    <property type="match status" value="1"/>
</dbReference>
<keyword evidence="6 12" id="KW-0274">FAD</keyword>
<comment type="cofactor">
    <cofactor evidence="1 12">
        <name>FMN</name>
        <dbReference type="ChEBI" id="CHEBI:58210"/>
    </cofactor>
</comment>
<comment type="subunit">
    <text evidence="12">Interacts with DRE2; as part of the cytosolic iron-sulfur (Fe-S) protein assembly (CIA) machinery.</text>
</comment>
<dbReference type="GO" id="GO:0005739">
    <property type="term" value="C:mitochondrion"/>
    <property type="evidence" value="ECO:0007669"/>
    <property type="project" value="UniProtKB-SubCell"/>
</dbReference>
<dbReference type="InterPro" id="IPR001433">
    <property type="entry name" value="OxRdtase_FAD/NAD-bd"/>
</dbReference>
<evidence type="ECO:0000313" key="15">
    <source>
        <dbReference type="EMBL" id="CAG8477492.1"/>
    </source>
</evidence>
<keyword evidence="3 12" id="KW-0963">Cytoplasm</keyword>
<evidence type="ECO:0000256" key="8">
    <source>
        <dbReference type="ARBA" id="ARBA00023002"/>
    </source>
</evidence>
<comment type="function">
    <text evidence="12">NADPH-dependent reductase which is a central component of the cytosolic iron-sulfur (Fe-S) protein assembly (CIA) machinery. Transfers electrons from NADPH via its FAD and FMN prosthetic groups to the [2Fe-2S] cluster of DRE2, another key component of the CIA machinery. In turn, this reduced cluster provides electrons for assembly of cytosolic iron-sulfur cluster proteins. Positively controls H(2)O(2)-induced cell death.</text>
</comment>
<accession>A0A9N8ZAX3</accession>
<evidence type="ECO:0000313" key="16">
    <source>
        <dbReference type="Proteomes" id="UP000789572"/>
    </source>
</evidence>
<comment type="cofactor">
    <cofactor evidence="2 12">
        <name>FAD</name>
        <dbReference type="ChEBI" id="CHEBI:57692"/>
    </cofactor>
</comment>
<dbReference type="PRINTS" id="PR00369">
    <property type="entry name" value="FLAVODOXIN"/>
</dbReference>
<keyword evidence="12" id="KW-0496">Mitochondrion</keyword>
<dbReference type="FunFam" id="3.40.50.360:FF:000015">
    <property type="entry name" value="NADPH-dependent diflavin oxidoreductase 1"/>
    <property type="match status" value="1"/>
</dbReference>
<evidence type="ECO:0000256" key="10">
    <source>
        <dbReference type="ARBA" id="ARBA00059862"/>
    </source>
</evidence>
<dbReference type="Gene3D" id="3.40.50.80">
    <property type="entry name" value="Nucleotide-binding domain of ferredoxin-NADP reductase (FNR) module"/>
    <property type="match status" value="1"/>
</dbReference>
<dbReference type="InterPro" id="IPR003097">
    <property type="entry name" value="CysJ-like_FAD-binding"/>
</dbReference>
<gene>
    <name evidence="12" type="primary">TAH18</name>
    <name evidence="15" type="ORF">POCULU_LOCUS1361</name>
</gene>